<dbReference type="PANTHER" id="PTHR36842:SF1">
    <property type="entry name" value="PROTEIN TOLB"/>
    <property type="match status" value="1"/>
</dbReference>
<reference evidence="4 5" key="1">
    <citation type="submission" date="2018-06" db="EMBL/GenBank/DDBJ databases">
        <title>Complete genome of Desulfovibrio marinus P48SEP.</title>
        <authorList>
            <person name="Crispim J.S."/>
            <person name="Vidigal P.M.P."/>
            <person name="Silva L.C.F."/>
            <person name="Araujo L.C."/>
            <person name="Laguardia C.N."/>
            <person name="Dias R.S."/>
            <person name="Sousa M.P."/>
            <person name="Paula S.O."/>
            <person name="Silva C."/>
        </authorList>
    </citation>
    <scope>NUCLEOTIDE SEQUENCE [LARGE SCALE GENOMIC DNA]</scope>
    <source>
        <strain evidence="4 5">P48SEP</strain>
    </source>
</reference>
<evidence type="ECO:0000256" key="1">
    <source>
        <dbReference type="ARBA" id="ARBA00009820"/>
    </source>
</evidence>
<dbReference type="InterPro" id="IPR011659">
    <property type="entry name" value="WD40"/>
</dbReference>
<dbReference type="Pfam" id="PF07676">
    <property type="entry name" value="PD40"/>
    <property type="match status" value="4"/>
</dbReference>
<dbReference type="Gene3D" id="2.120.10.30">
    <property type="entry name" value="TolB, C-terminal domain"/>
    <property type="match status" value="2"/>
</dbReference>
<comment type="similarity">
    <text evidence="1">Belongs to the TolB family.</text>
</comment>
<evidence type="ECO:0000313" key="3">
    <source>
        <dbReference type="EMBL" id="QJT11405.1"/>
    </source>
</evidence>
<reference evidence="3 6" key="2">
    <citation type="submission" date="2019-04" db="EMBL/GenBank/DDBJ databases">
        <title>Isolation and culture of sulfate reducing bacteria from the cold seep of the South China Sea.</title>
        <authorList>
            <person name="Sun C."/>
            <person name="Liu R."/>
        </authorList>
    </citation>
    <scope>NUCLEOTIDE SEQUENCE [LARGE SCALE GENOMIC DNA]</scope>
    <source>
        <strain evidence="3 6">CS1</strain>
    </source>
</reference>
<organism evidence="4 5">
    <name type="scientific">Oceanidesulfovibrio marinus</name>
    <dbReference type="NCBI Taxonomy" id="370038"/>
    <lineage>
        <taxon>Bacteria</taxon>
        <taxon>Pseudomonadati</taxon>
        <taxon>Thermodesulfobacteriota</taxon>
        <taxon>Desulfovibrionia</taxon>
        <taxon>Desulfovibrionales</taxon>
        <taxon>Desulfovibrionaceae</taxon>
        <taxon>Oceanidesulfovibrio</taxon>
    </lineage>
</organism>
<dbReference type="Proteomes" id="UP000503251">
    <property type="component" value="Chromosome"/>
</dbReference>
<accession>A0A6P1ZGY7</accession>
<sequence length="423" mass="45686">MLTLCLAASALAQKAELNINIYGAGESRSFIALADPMTTPNGAAPPLAGELQNLIHTNLSFLPFLGIVPSQSVLGGTRLNGVTRETIDFRRFQLAGADYLLSTGWPSPNTVELRVYEAFGTNLVVGKAYAQVDKQTLPRVADKFCAALMEALTGSGEFFRSTLAFVRASGPGTNRNIYTVRPTGRELRQISNVEGACLSPAWSPNGNAIAFSIVAERYHYLGLWQGGEVKKMRFPGNTVISPDFLPSGQLAVSLTRKTQPDIYLLGADLKVQRPLVEDASINVSPSFSKDGRLMAYVSDRFGSPHIFVRNLAGGTDQRITYSGYNTDPSISPDGSLVVFTRMTGSGHRIFLFDMKTGREQQITFGPGSDEQPSFAPDNYFIAFASSRSGSKQIFLTTRHGTEPIQVPTGGPANFPAWGLTDAP</sequence>
<protein>
    <submittedName>
        <fullName evidence="4">Translocation protein TolB</fullName>
    </submittedName>
</protein>
<gene>
    <name evidence="4" type="ORF">DQK91_09460</name>
    <name evidence="3" type="ORF">E8L03_17785</name>
</gene>
<dbReference type="EMBL" id="CP039543">
    <property type="protein sequence ID" value="QJT11405.1"/>
    <property type="molecule type" value="Genomic_DNA"/>
</dbReference>
<dbReference type="OrthoDB" id="9815657at2"/>
<dbReference type="SUPFAM" id="SSF69304">
    <property type="entry name" value="Tricorn protease N-terminal domain"/>
    <property type="match status" value="1"/>
</dbReference>
<evidence type="ECO:0000256" key="2">
    <source>
        <dbReference type="SAM" id="MobiDB-lite"/>
    </source>
</evidence>
<evidence type="ECO:0000313" key="5">
    <source>
        <dbReference type="Proteomes" id="UP000434052"/>
    </source>
</evidence>
<proteinExistence type="inferred from homology"/>
<dbReference type="SUPFAM" id="SSF52964">
    <property type="entry name" value="TolB, N-terminal domain"/>
    <property type="match status" value="1"/>
</dbReference>
<name>A0A6P1ZGY7_9BACT</name>
<dbReference type="Gene3D" id="3.40.50.10070">
    <property type="entry name" value="TolB, N-terminal domain"/>
    <property type="match status" value="1"/>
</dbReference>
<dbReference type="Proteomes" id="UP000434052">
    <property type="component" value="Unassembled WGS sequence"/>
</dbReference>
<keyword evidence="6" id="KW-1185">Reference proteome</keyword>
<feature type="region of interest" description="Disordered" evidence="2">
    <location>
        <begin position="401"/>
        <end position="423"/>
    </location>
</feature>
<evidence type="ECO:0000313" key="6">
    <source>
        <dbReference type="Proteomes" id="UP000503251"/>
    </source>
</evidence>
<dbReference type="PANTHER" id="PTHR36842">
    <property type="entry name" value="PROTEIN TOLB HOMOLOG"/>
    <property type="match status" value="1"/>
</dbReference>
<dbReference type="InterPro" id="IPR011042">
    <property type="entry name" value="6-blade_b-propeller_TolB-like"/>
</dbReference>
<dbReference type="EMBL" id="QMIF01000005">
    <property type="protein sequence ID" value="TVM34265.1"/>
    <property type="molecule type" value="Genomic_DNA"/>
</dbReference>
<dbReference type="AlphaFoldDB" id="A0A6P1ZGY7"/>
<evidence type="ECO:0000313" key="4">
    <source>
        <dbReference type="EMBL" id="TVM34265.1"/>
    </source>
</evidence>